<evidence type="ECO:0000313" key="8">
    <source>
        <dbReference type="Proteomes" id="UP001556118"/>
    </source>
</evidence>
<evidence type="ECO:0000256" key="1">
    <source>
        <dbReference type="ARBA" id="ARBA00022649"/>
    </source>
</evidence>
<dbReference type="Pfam" id="PF01850">
    <property type="entry name" value="PIN"/>
    <property type="match status" value="1"/>
</dbReference>
<dbReference type="EC" id="3.1.-.-" evidence="5"/>
<comment type="caution">
    <text evidence="7">The sequence shown here is derived from an EMBL/GenBank/DDBJ whole genome shotgun (WGS) entry which is preliminary data.</text>
</comment>
<accession>A0ABV3RES0</accession>
<keyword evidence="8" id="KW-1185">Reference proteome</keyword>
<comment type="cofactor">
    <cofactor evidence="5">
        <name>Mg(2+)</name>
        <dbReference type="ChEBI" id="CHEBI:18420"/>
    </cofactor>
</comment>
<feature type="binding site" evidence="5">
    <location>
        <position position="5"/>
    </location>
    <ligand>
        <name>Mg(2+)</name>
        <dbReference type="ChEBI" id="CHEBI:18420"/>
    </ligand>
</feature>
<dbReference type="CDD" id="cd09874">
    <property type="entry name" value="PIN_MT3492-like"/>
    <property type="match status" value="1"/>
</dbReference>
<dbReference type="InterPro" id="IPR022907">
    <property type="entry name" value="VapC_family"/>
</dbReference>
<evidence type="ECO:0000259" key="6">
    <source>
        <dbReference type="Pfam" id="PF01850"/>
    </source>
</evidence>
<keyword evidence="3 5" id="KW-0479">Metal-binding</keyword>
<evidence type="ECO:0000256" key="3">
    <source>
        <dbReference type="ARBA" id="ARBA00022723"/>
    </source>
</evidence>
<dbReference type="RefSeq" id="WP_367774765.1">
    <property type="nucleotide sequence ID" value="NZ_JBFNXR010000052.1"/>
</dbReference>
<keyword evidence="5" id="KW-0460">Magnesium</keyword>
<feature type="binding site" evidence="5">
    <location>
        <position position="105"/>
    </location>
    <ligand>
        <name>Mg(2+)</name>
        <dbReference type="ChEBI" id="CHEBI:18420"/>
    </ligand>
</feature>
<dbReference type="InterPro" id="IPR029060">
    <property type="entry name" value="PIN-like_dom_sf"/>
</dbReference>
<name>A0ABV3RES0_9SPHN</name>
<dbReference type="SUPFAM" id="SSF88723">
    <property type="entry name" value="PIN domain-like"/>
    <property type="match status" value="1"/>
</dbReference>
<comment type="function">
    <text evidence="5">Toxic component of a toxin-antitoxin (TA) system. An RNase.</text>
</comment>
<protein>
    <recommendedName>
        <fullName evidence="5">Ribonuclease VapC</fullName>
        <shortName evidence="5">RNase VapC</shortName>
        <ecNumber evidence="5">3.1.-.-</ecNumber>
    </recommendedName>
    <alternativeName>
        <fullName evidence="5">Toxin VapC</fullName>
    </alternativeName>
</protein>
<feature type="domain" description="PIN" evidence="6">
    <location>
        <begin position="3"/>
        <end position="129"/>
    </location>
</feature>
<keyword evidence="5" id="KW-0800">Toxin</keyword>
<keyword evidence="1 5" id="KW-1277">Toxin-antitoxin system</keyword>
<evidence type="ECO:0000256" key="2">
    <source>
        <dbReference type="ARBA" id="ARBA00022722"/>
    </source>
</evidence>
<keyword evidence="4 5" id="KW-0378">Hydrolase</keyword>
<dbReference type="Gene3D" id="3.40.50.1010">
    <property type="entry name" value="5'-nuclease"/>
    <property type="match status" value="1"/>
</dbReference>
<dbReference type="EMBL" id="JBFNXR010000052">
    <property type="protein sequence ID" value="MEW9856347.1"/>
    <property type="molecule type" value="Genomic_DNA"/>
</dbReference>
<comment type="similarity">
    <text evidence="5">Belongs to the PINc/VapC protein family.</text>
</comment>
<dbReference type="Proteomes" id="UP001556118">
    <property type="component" value="Unassembled WGS sequence"/>
</dbReference>
<proteinExistence type="inferred from homology"/>
<sequence length="141" mass="14983">MHYLDTSLIVAALSNEAATEVVQAWLAKQDPAALTISEWTITEMSSAFAIKVRTGQITLEQRAAALAMFHKLVAESLTLLPVTGRHFRAAAQHADQHTLGLRAGDALHLAIASEAGAILQTLDRKLADAGPPLGIPTNLLV</sequence>
<evidence type="ECO:0000256" key="5">
    <source>
        <dbReference type="HAMAP-Rule" id="MF_00265"/>
    </source>
</evidence>
<organism evidence="7 8">
    <name type="scientific">Novosphingobium rhizovicinum</name>
    <dbReference type="NCBI Taxonomy" id="3228928"/>
    <lineage>
        <taxon>Bacteria</taxon>
        <taxon>Pseudomonadati</taxon>
        <taxon>Pseudomonadota</taxon>
        <taxon>Alphaproteobacteria</taxon>
        <taxon>Sphingomonadales</taxon>
        <taxon>Sphingomonadaceae</taxon>
        <taxon>Novosphingobium</taxon>
    </lineage>
</organism>
<keyword evidence="2 5" id="KW-0540">Nuclease</keyword>
<reference evidence="7 8" key="1">
    <citation type="submission" date="2024-06" db="EMBL/GenBank/DDBJ databases">
        <title>Novosphingobium rhizovicinus M1R2S20.</title>
        <authorList>
            <person name="Sun J.-Q."/>
        </authorList>
    </citation>
    <scope>NUCLEOTIDE SEQUENCE [LARGE SCALE GENOMIC DNA]</scope>
    <source>
        <strain evidence="7 8">M1R2S20</strain>
    </source>
</reference>
<gene>
    <name evidence="5" type="primary">vapC</name>
    <name evidence="7" type="ORF">ABUH87_14510</name>
</gene>
<evidence type="ECO:0000256" key="4">
    <source>
        <dbReference type="ARBA" id="ARBA00022801"/>
    </source>
</evidence>
<evidence type="ECO:0000313" key="7">
    <source>
        <dbReference type="EMBL" id="MEW9856347.1"/>
    </source>
</evidence>
<dbReference type="InterPro" id="IPR002716">
    <property type="entry name" value="PIN_dom"/>
</dbReference>
<dbReference type="HAMAP" id="MF_00265">
    <property type="entry name" value="VapC_Nob1"/>
    <property type="match status" value="1"/>
</dbReference>